<protein>
    <recommendedName>
        <fullName evidence="1">HNH nuclease domain-containing protein</fullName>
    </recommendedName>
</protein>
<dbReference type="SMART" id="SM00507">
    <property type="entry name" value="HNHc"/>
    <property type="match status" value="1"/>
</dbReference>
<reference evidence="3" key="1">
    <citation type="submission" date="2015-05" db="EMBL/GenBank/DDBJ databases">
        <authorList>
            <person name="Rovetto F."/>
            <person name="Cocolin L."/>
            <person name="Illeghems K."/>
            <person name="Van Nieuwerburgh F."/>
            <person name="Houf K."/>
        </authorList>
    </citation>
    <scope>NUCLEOTIDE SEQUENCE [LARGE SCALE GENOMIC DNA]</scope>
    <source>
        <strain evidence="3">DU22</strain>
    </source>
</reference>
<comment type="caution">
    <text evidence="2">The sequence shown here is derived from an EMBL/GenBank/DDBJ whole genome shotgun (WGS) entry which is preliminary data.</text>
</comment>
<dbReference type="AlphaFoldDB" id="A0A1C0B5P6"/>
<evidence type="ECO:0000313" key="3">
    <source>
        <dbReference type="Proteomes" id="UP000093281"/>
    </source>
</evidence>
<accession>A0A1C0B5P6</accession>
<name>A0A1C0B5P6_9BACT</name>
<proteinExistence type="predicted"/>
<dbReference type="EMBL" id="LCUJ01000007">
    <property type="protein sequence ID" value="OCL98220.1"/>
    <property type="molecule type" value="Genomic_DNA"/>
</dbReference>
<feature type="domain" description="HNH nuclease" evidence="1">
    <location>
        <begin position="8"/>
        <end position="70"/>
    </location>
</feature>
<gene>
    <name evidence="2" type="ORF">AAX29_01739</name>
</gene>
<organism evidence="2 3">
    <name type="scientific">Aliarcobacter thereius</name>
    <dbReference type="NCBI Taxonomy" id="544718"/>
    <lineage>
        <taxon>Bacteria</taxon>
        <taxon>Pseudomonadati</taxon>
        <taxon>Campylobacterota</taxon>
        <taxon>Epsilonproteobacteria</taxon>
        <taxon>Campylobacterales</taxon>
        <taxon>Arcobacteraceae</taxon>
        <taxon>Aliarcobacter</taxon>
    </lineage>
</organism>
<dbReference type="CDD" id="cd00085">
    <property type="entry name" value="HNHc"/>
    <property type="match status" value="1"/>
</dbReference>
<evidence type="ECO:0000259" key="1">
    <source>
        <dbReference type="SMART" id="SM00507"/>
    </source>
</evidence>
<evidence type="ECO:0000313" key="2">
    <source>
        <dbReference type="EMBL" id="OCL98220.1"/>
    </source>
</evidence>
<dbReference type="PATRIC" id="fig|544718.51.peg.1710"/>
<sequence>MPILNKDIKKLYSRSAGRCNICSMNLIENDIQIGEMAHIIAKSSNGPRGIQDTIDNSYDNLILLCPTHHTIVDKNPEKYTTEVLRSIKDKYEKDISNRLDIDKEHLEDLSTLNTLFKYIPILDFRAMILELPNRISLDFTKVEMFDAFVVDNPHLFPFYDNELTNKWNIFLEKLNKIDDWVAGTLTKTNRLITLDEMLNSTSTEGGYNIYVHDDNGYLVLNKRFLSYEQIEIVNKNVSRLVQEFIYAHTDLIDYIRYNYRNIEWGRNGRG</sequence>
<dbReference type="RefSeq" id="WP_066187049.1">
    <property type="nucleotide sequence ID" value="NZ_LCUJ01000007.1"/>
</dbReference>
<dbReference type="InterPro" id="IPR003615">
    <property type="entry name" value="HNH_nuc"/>
</dbReference>
<dbReference type="OrthoDB" id="5379188at2"/>
<dbReference type="Proteomes" id="UP000093281">
    <property type="component" value="Unassembled WGS sequence"/>
</dbReference>